<reference evidence="2" key="1">
    <citation type="journal article" date="2015" name="Nature">
        <title>Complex archaea that bridge the gap between prokaryotes and eukaryotes.</title>
        <authorList>
            <person name="Spang A."/>
            <person name="Saw J.H."/>
            <person name="Jorgensen S.L."/>
            <person name="Zaremba-Niedzwiedzka K."/>
            <person name="Martijn J."/>
            <person name="Lind A.E."/>
            <person name="van Eijk R."/>
            <person name="Schleper C."/>
            <person name="Guy L."/>
            <person name="Ettema T.J."/>
        </authorList>
    </citation>
    <scope>NUCLEOTIDE SEQUENCE</scope>
</reference>
<organism evidence="2">
    <name type="scientific">marine sediment metagenome</name>
    <dbReference type="NCBI Taxonomy" id="412755"/>
    <lineage>
        <taxon>unclassified sequences</taxon>
        <taxon>metagenomes</taxon>
        <taxon>ecological metagenomes</taxon>
    </lineage>
</organism>
<evidence type="ECO:0000256" key="1">
    <source>
        <dbReference type="SAM" id="Phobius"/>
    </source>
</evidence>
<evidence type="ECO:0008006" key="3">
    <source>
        <dbReference type="Google" id="ProtNLM"/>
    </source>
</evidence>
<name>A0A0F9EZF9_9ZZZZ</name>
<dbReference type="InterPro" id="IPR021497">
    <property type="entry name" value="GTA_holin_3TM"/>
</dbReference>
<accession>A0A0F9EZF9</accession>
<keyword evidence="1" id="KW-0472">Membrane</keyword>
<keyword evidence="1" id="KW-0812">Transmembrane</keyword>
<proteinExistence type="predicted"/>
<gene>
    <name evidence="2" type="ORF">LCGC14_2093330</name>
</gene>
<feature type="transmembrane region" description="Helical" evidence="1">
    <location>
        <begin position="81"/>
        <end position="100"/>
    </location>
</feature>
<evidence type="ECO:0000313" key="2">
    <source>
        <dbReference type="EMBL" id="KKL71596.1"/>
    </source>
</evidence>
<protein>
    <recommendedName>
        <fullName evidence="3">Holin of 3TMs, for gene-transfer release</fullName>
    </recommendedName>
</protein>
<sequence length="144" mass="15364">MGLLDILAGPVKGLVGAVGSIIDDLHTSGEEKAAAKQKISELEAATILSLAEVGKTLIEAQRAVVVSETKGGWLQRNWRPLTMMVFVFIIFNNYVLVPYISAFGGTIPALEIPNGMWALLNVGIGGYITSRGIEKVVALRNGNK</sequence>
<feature type="transmembrane region" description="Helical" evidence="1">
    <location>
        <begin position="112"/>
        <end position="130"/>
    </location>
</feature>
<dbReference type="EMBL" id="LAZR01025542">
    <property type="protein sequence ID" value="KKL71596.1"/>
    <property type="molecule type" value="Genomic_DNA"/>
</dbReference>
<dbReference type="AlphaFoldDB" id="A0A0F9EZF9"/>
<dbReference type="Pfam" id="PF11351">
    <property type="entry name" value="GTA_holin_3TM"/>
    <property type="match status" value="1"/>
</dbReference>
<comment type="caution">
    <text evidence="2">The sequence shown here is derived from an EMBL/GenBank/DDBJ whole genome shotgun (WGS) entry which is preliminary data.</text>
</comment>
<keyword evidence="1" id="KW-1133">Transmembrane helix</keyword>